<evidence type="ECO:0000313" key="2">
    <source>
        <dbReference type="Proteomes" id="UP000070533"/>
    </source>
</evidence>
<dbReference type="STRING" id="28128.HMPREF3226_01288"/>
<gene>
    <name evidence="1" type="ORF">HMPREF3226_01288</name>
</gene>
<keyword evidence="2" id="KW-1185">Reference proteome</keyword>
<comment type="caution">
    <text evidence="1">The sequence shown here is derived from an EMBL/GenBank/DDBJ whole genome shotgun (WGS) entry which is preliminary data.</text>
</comment>
<dbReference type="PATRIC" id="fig|28128.5.peg.1314"/>
<name>A0A133Q9G6_9BACT</name>
<reference evidence="2" key="1">
    <citation type="submission" date="2016-01" db="EMBL/GenBank/DDBJ databases">
        <authorList>
            <person name="Mitreva M."/>
            <person name="Pepin K.H."/>
            <person name="Mihindukulasuriya K.A."/>
            <person name="Fulton R."/>
            <person name="Fronick C."/>
            <person name="O'Laughlin M."/>
            <person name="Miner T."/>
            <person name="Herter B."/>
            <person name="Rosa B.A."/>
            <person name="Cordes M."/>
            <person name="Tomlinson C."/>
            <person name="Wollam A."/>
            <person name="Palsikar V.B."/>
            <person name="Mardis E.R."/>
            <person name="Wilson R.K."/>
        </authorList>
    </citation>
    <scope>NUCLEOTIDE SEQUENCE [LARGE SCALE GENOMIC DNA]</scope>
    <source>
        <strain evidence="2">MJR7716</strain>
    </source>
</reference>
<sequence length="116" mass="13616">MNIPHLIDNKLKLIVFIFAIQRIVKDPLQLTELLSDDEKRIDNERRKVTLNTASETKIIDKTHCLLLICNKLNISKLNFTQQKVTYRTIKDDLSQHKSLAFTSIWISIRKTEAKPW</sequence>
<dbReference type="Proteomes" id="UP000070533">
    <property type="component" value="Unassembled WGS sequence"/>
</dbReference>
<evidence type="ECO:0000313" key="1">
    <source>
        <dbReference type="EMBL" id="KXA39453.1"/>
    </source>
</evidence>
<dbReference type="AlphaFoldDB" id="A0A133Q9G6"/>
<accession>A0A133Q9G6</accession>
<dbReference type="EMBL" id="LRQG01000092">
    <property type="protein sequence ID" value="KXA39453.1"/>
    <property type="molecule type" value="Genomic_DNA"/>
</dbReference>
<protein>
    <submittedName>
        <fullName evidence="1">Uncharacterized protein</fullName>
    </submittedName>
</protein>
<proteinExistence type="predicted"/>
<organism evidence="1 2">
    <name type="scientific">Prevotella corporis</name>
    <dbReference type="NCBI Taxonomy" id="28128"/>
    <lineage>
        <taxon>Bacteria</taxon>
        <taxon>Pseudomonadati</taxon>
        <taxon>Bacteroidota</taxon>
        <taxon>Bacteroidia</taxon>
        <taxon>Bacteroidales</taxon>
        <taxon>Prevotellaceae</taxon>
        <taxon>Prevotella</taxon>
    </lineage>
</organism>